<reference evidence="5" key="1">
    <citation type="submission" date="2017-03" db="EMBL/GenBank/DDBJ databases">
        <authorList>
            <person name="Rodrigo-Torres L."/>
            <person name="Arahal R.D."/>
            <person name="Lucena T."/>
        </authorList>
    </citation>
    <scope>NUCLEOTIDE SEQUENCE [LARGE SCALE GENOMIC DNA]</scope>
    <source>
        <strain evidence="5">CECT 8370</strain>
    </source>
</reference>
<dbReference type="Gene3D" id="2.40.160.20">
    <property type="match status" value="1"/>
</dbReference>
<keyword evidence="1 2" id="KW-0732">Signal</keyword>
<name>A0A1X6ZW75_9RHOB</name>
<feature type="domain" description="Outer membrane protein beta-barrel" evidence="3">
    <location>
        <begin position="8"/>
        <end position="230"/>
    </location>
</feature>
<feature type="signal peptide" evidence="2">
    <location>
        <begin position="1"/>
        <end position="21"/>
    </location>
</feature>
<dbReference type="RefSeq" id="WP_085827893.1">
    <property type="nucleotide sequence ID" value="NZ_FWFJ01000033.1"/>
</dbReference>
<dbReference type="InterPro" id="IPR011250">
    <property type="entry name" value="OMP/PagP_B-barrel"/>
</dbReference>
<evidence type="ECO:0000313" key="4">
    <source>
        <dbReference type="EMBL" id="SLN63508.1"/>
    </source>
</evidence>
<dbReference type="SUPFAM" id="SSF56925">
    <property type="entry name" value="OMPA-like"/>
    <property type="match status" value="1"/>
</dbReference>
<dbReference type="EMBL" id="FWFJ01000033">
    <property type="protein sequence ID" value="SLN63508.1"/>
    <property type="molecule type" value="Genomic_DNA"/>
</dbReference>
<dbReference type="InterPro" id="IPR027385">
    <property type="entry name" value="Beta-barrel_OMP"/>
</dbReference>
<dbReference type="Proteomes" id="UP000194012">
    <property type="component" value="Unassembled WGS sequence"/>
</dbReference>
<evidence type="ECO:0000256" key="1">
    <source>
        <dbReference type="ARBA" id="ARBA00022729"/>
    </source>
</evidence>
<dbReference type="OrthoDB" id="9810784at2"/>
<evidence type="ECO:0000256" key="2">
    <source>
        <dbReference type="SAM" id="SignalP"/>
    </source>
</evidence>
<dbReference type="AlphaFoldDB" id="A0A1X6ZW75"/>
<accession>A0A1X6ZW75</accession>
<sequence>MLNNLKFAAVAMMLTAAPAAAELEISLYTGVQNAESSTDSVRLPGSATTVKRDITWKAKPLSNPFYYGGRATWWTDKNIGFGIEGTHTKAVASPADRAALGVDKLEFTDGHNIITANIMKRWPGAFVKAPKFTPYVGAGLGIAVPHVDIKVTGASGRTFGYETTGPAVRGIAGVKYNINEKWALFGEYQIVYSDNDATIDADPAVAGQTDGKLKTELLTQAINVGFSYSF</sequence>
<evidence type="ECO:0000259" key="3">
    <source>
        <dbReference type="Pfam" id="PF13505"/>
    </source>
</evidence>
<dbReference type="Pfam" id="PF13505">
    <property type="entry name" value="OMP_b-brl"/>
    <property type="match status" value="1"/>
</dbReference>
<feature type="chain" id="PRO_5010864720" description="Outer membrane protein beta-barrel domain-containing protein" evidence="2">
    <location>
        <begin position="22"/>
        <end position="230"/>
    </location>
</feature>
<evidence type="ECO:0000313" key="5">
    <source>
        <dbReference type="Proteomes" id="UP000194012"/>
    </source>
</evidence>
<protein>
    <recommendedName>
        <fullName evidence="3">Outer membrane protein beta-barrel domain-containing protein</fullName>
    </recommendedName>
</protein>
<gene>
    <name evidence="4" type="ORF">ROG8370_02929</name>
</gene>
<keyword evidence="5" id="KW-1185">Reference proteome</keyword>
<organism evidence="4 5">
    <name type="scientific">Roseovarius gaetbuli</name>
    <dbReference type="NCBI Taxonomy" id="1356575"/>
    <lineage>
        <taxon>Bacteria</taxon>
        <taxon>Pseudomonadati</taxon>
        <taxon>Pseudomonadota</taxon>
        <taxon>Alphaproteobacteria</taxon>
        <taxon>Rhodobacterales</taxon>
        <taxon>Roseobacteraceae</taxon>
        <taxon>Roseovarius</taxon>
    </lineage>
</organism>
<proteinExistence type="predicted"/>